<sequence length="43" mass="4908">MVIFKVGMVYEMFVFVNISDHQILGGIGMFWSLTCKTLNNLPI</sequence>
<accession>A0A067W444</accession>
<reference evidence="1 2" key="1">
    <citation type="submission" date="2012-04" db="EMBL/GenBank/DDBJ databases">
        <title>The Genome Sequence of Bartonella koehlerae C-29.</title>
        <authorList>
            <consortium name="The Broad Institute Genome Sequencing Platform"/>
            <consortium name="The Broad Institute Genome Sequencing Center for Infectious Disease"/>
            <person name="Feldgarden M."/>
            <person name="Kirby J."/>
            <person name="Kosoy M."/>
            <person name="Birtles R."/>
            <person name="Probert W.S."/>
            <person name="Chiaraviglio L."/>
            <person name="Walker B."/>
            <person name="Young S.K."/>
            <person name="Zeng Q."/>
            <person name="Gargeya S."/>
            <person name="Fitzgerald M."/>
            <person name="Haas B."/>
            <person name="Abouelleil A."/>
            <person name="Alvarado L."/>
            <person name="Arachchi H.M."/>
            <person name="Berlin A.M."/>
            <person name="Chapman S.B."/>
            <person name="Goldberg J."/>
            <person name="Griggs A."/>
            <person name="Gujja S."/>
            <person name="Hansen M."/>
            <person name="Howarth C."/>
            <person name="Imamovic A."/>
            <person name="Larimer J."/>
            <person name="McCowen C."/>
            <person name="Montmayeur A."/>
            <person name="Murphy C."/>
            <person name="Neiman D."/>
            <person name="Pearson M."/>
            <person name="Priest M."/>
            <person name="Roberts A."/>
            <person name="Saif S."/>
            <person name="Shea T."/>
            <person name="Sisk P."/>
            <person name="Sykes S."/>
            <person name="Wortman J."/>
            <person name="Nusbaum C."/>
            <person name="Birren B."/>
        </authorList>
    </citation>
    <scope>NUCLEOTIDE SEQUENCE [LARGE SCALE GENOMIC DNA]</scope>
    <source>
        <strain evidence="1 2">C-29</strain>
    </source>
</reference>
<keyword evidence="2" id="KW-1185">Reference proteome</keyword>
<name>A0A067W444_9HYPH</name>
<gene>
    <name evidence="1" type="ORF">O9A_01279</name>
</gene>
<dbReference type="AlphaFoldDB" id="A0A067W444"/>
<evidence type="ECO:0000313" key="2">
    <source>
        <dbReference type="Proteomes" id="UP000027015"/>
    </source>
</evidence>
<proteinExistence type="predicted"/>
<evidence type="ECO:0000313" key="1">
    <source>
        <dbReference type="EMBL" id="KEC54665.1"/>
    </source>
</evidence>
<comment type="caution">
    <text evidence="1">The sequence shown here is derived from an EMBL/GenBank/DDBJ whole genome shotgun (WGS) entry which is preliminary data.</text>
</comment>
<dbReference type="HOGENOM" id="CLU_3230171_0_0_5"/>
<dbReference type="Proteomes" id="UP000027015">
    <property type="component" value="Unassembled WGS sequence"/>
</dbReference>
<protein>
    <submittedName>
        <fullName evidence="1">Uncharacterized protein</fullName>
    </submittedName>
</protein>
<dbReference type="EMBL" id="AHPL01000010">
    <property type="protein sequence ID" value="KEC54665.1"/>
    <property type="molecule type" value="Genomic_DNA"/>
</dbReference>
<organism evidence="1 2">
    <name type="scientific">Bartonella koehlerae C-29</name>
    <dbReference type="NCBI Taxonomy" id="1134510"/>
    <lineage>
        <taxon>Bacteria</taxon>
        <taxon>Pseudomonadati</taxon>
        <taxon>Pseudomonadota</taxon>
        <taxon>Alphaproteobacteria</taxon>
        <taxon>Hyphomicrobiales</taxon>
        <taxon>Bartonellaceae</taxon>
        <taxon>Bartonella</taxon>
    </lineage>
</organism>